<comment type="caution">
    <text evidence="2">The sequence shown here is derived from an EMBL/GenBank/DDBJ whole genome shotgun (WGS) entry which is preliminary data.</text>
</comment>
<dbReference type="AlphaFoldDB" id="A0A814V1L9"/>
<evidence type="ECO:0000313" key="3">
    <source>
        <dbReference type="EMBL" id="CAF3557210.1"/>
    </source>
</evidence>
<name>A0A814V1L9_9BILA</name>
<evidence type="ECO:0000313" key="4">
    <source>
        <dbReference type="Proteomes" id="UP000663864"/>
    </source>
</evidence>
<dbReference type="Proteomes" id="UP000663836">
    <property type="component" value="Unassembled WGS sequence"/>
</dbReference>
<evidence type="ECO:0000256" key="1">
    <source>
        <dbReference type="SAM" id="MobiDB-lite"/>
    </source>
</evidence>
<dbReference type="EMBL" id="CAJOBD010000058">
    <property type="protein sequence ID" value="CAF3557210.1"/>
    <property type="molecule type" value="Genomic_DNA"/>
</dbReference>
<organism evidence="2 4">
    <name type="scientific">Rotaria sordida</name>
    <dbReference type="NCBI Taxonomy" id="392033"/>
    <lineage>
        <taxon>Eukaryota</taxon>
        <taxon>Metazoa</taxon>
        <taxon>Spiralia</taxon>
        <taxon>Gnathifera</taxon>
        <taxon>Rotifera</taxon>
        <taxon>Eurotatoria</taxon>
        <taxon>Bdelloidea</taxon>
        <taxon>Philodinida</taxon>
        <taxon>Philodinidae</taxon>
        <taxon>Rotaria</taxon>
    </lineage>
</organism>
<dbReference type="Proteomes" id="UP000663864">
    <property type="component" value="Unassembled WGS sequence"/>
</dbReference>
<reference evidence="2" key="1">
    <citation type="submission" date="2021-02" db="EMBL/GenBank/DDBJ databases">
        <authorList>
            <person name="Nowell W R."/>
        </authorList>
    </citation>
    <scope>NUCLEOTIDE SEQUENCE</scope>
</reference>
<evidence type="ECO:0000313" key="2">
    <source>
        <dbReference type="EMBL" id="CAF1183895.1"/>
    </source>
</evidence>
<protein>
    <submittedName>
        <fullName evidence="2">Uncharacterized protein</fullName>
    </submittedName>
</protein>
<proteinExistence type="predicted"/>
<feature type="region of interest" description="Disordered" evidence="1">
    <location>
        <begin position="299"/>
        <end position="332"/>
    </location>
</feature>
<accession>A0A814V1L9</accession>
<gene>
    <name evidence="3" type="ORF">JBS370_LOCUS1654</name>
    <name evidence="2" type="ORF">ZHD862_LOCUS21913</name>
</gene>
<dbReference type="EMBL" id="CAJNOT010001332">
    <property type="protein sequence ID" value="CAF1183895.1"/>
    <property type="molecule type" value="Genomic_DNA"/>
</dbReference>
<sequence length="332" mass="38158">MSNNNGTYVKESDFPTNTDYSHVHEKIVDGTNNTVNKQQILTNYGDTLPAISNQNSSSNLVVACNTYDENQYYDEGESLFNKQLILLKNLKSPFDIQYKTDYFPCGGKNANKPQPPHYLHSVDDDKNIIIKFPHDFKPPKKCDNYYLEVALLTVPRIGQHYIHVNKFQLDNTDNTVMDQNPSCIRLTEEHFKKGEISVKLVLVKTRRNDLRNISSLQLFNEQDSLNWTADCKTISDLEHDYELSHAMVAFSLGFINKNNKFIRFTKTTIISNEIVEKEKSKSSDSITCPHCSLSFNIKEQKSKNQKRSISSSNSIDKKRPSKRQKKTQINSN</sequence>